<evidence type="ECO:0000313" key="1">
    <source>
        <dbReference type="EMBL" id="RAK66418.1"/>
    </source>
</evidence>
<dbReference type="OrthoDB" id="9811423at2"/>
<dbReference type="PANTHER" id="PTHR35175">
    <property type="entry name" value="DUF1289 DOMAIN-CONTAINING PROTEIN"/>
    <property type="match status" value="1"/>
</dbReference>
<name>A0A328BN27_9CAUL</name>
<comment type="caution">
    <text evidence="1">The sequence shown here is derived from an EMBL/GenBank/DDBJ whole genome shotgun (WGS) entry which is preliminary data.</text>
</comment>
<dbReference type="EMBL" id="QFYS01000003">
    <property type="protein sequence ID" value="RAK66418.1"/>
    <property type="molecule type" value="Genomic_DNA"/>
</dbReference>
<reference evidence="1 2" key="1">
    <citation type="submission" date="2018-05" db="EMBL/GenBank/DDBJ databases">
        <authorList>
            <person name="Lanie J.A."/>
            <person name="Ng W.-L."/>
            <person name="Kazmierczak K.M."/>
            <person name="Andrzejewski T.M."/>
            <person name="Davidsen T.M."/>
            <person name="Wayne K.J."/>
            <person name="Tettelin H."/>
            <person name="Glass J.I."/>
            <person name="Rusch D."/>
            <person name="Podicherti R."/>
            <person name="Tsui H.-C.T."/>
            <person name="Winkler M.E."/>
        </authorList>
    </citation>
    <scope>NUCLEOTIDE SEQUENCE [LARGE SCALE GENOMIC DNA]</scope>
    <source>
        <strain evidence="1 2">BUT-10</strain>
    </source>
</reference>
<dbReference type="InterPro" id="IPR010710">
    <property type="entry name" value="DUF1289"/>
</dbReference>
<dbReference type="PANTHER" id="PTHR35175:SF2">
    <property type="entry name" value="DUF1289 DOMAIN-CONTAINING PROTEIN"/>
    <property type="match status" value="1"/>
</dbReference>
<dbReference type="AlphaFoldDB" id="A0A328BN27"/>
<dbReference type="Pfam" id="PF06945">
    <property type="entry name" value="DUF1289"/>
    <property type="match status" value="1"/>
</dbReference>
<protein>
    <submittedName>
        <fullName evidence="1">DUF1289 domain-containing protein</fullName>
    </submittedName>
</protein>
<accession>A0A328BN27</accession>
<dbReference type="RefSeq" id="WP_111275727.1">
    <property type="nucleotide sequence ID" value="NZ_QFYS01000003.1"/>
</dbReference>
<evidence type="ECO:0000313" key="2">
    <source>
        <dbReference type="Proteomes" id="UP000249524"/>
    </source>
</evidence>
<proteinExistence type="predicted"/>
<sequence>MTATPPAPIKTPCIKVCVVDGESGLCLGCYRKLNEVATWSRLSEAERDAILAELPGRRGLIRPEKLAMF</sequence>
<organism evidence="1 2">
    <name type="scientific">Phenylobacterium kunshanense</name>
    <dbReference type="NCBI Taxonomy" id="1445034"/>
    <lineage>
        <taxon>Bacteria</taxon>
        <taxon>Pseudomonadati</taxon>
        <taxon>Pseudomonadota</taxon>
        <taxon>Alphaproteobacteria</taxon>
        <taxon>Caulobacterales</taxon>
        <taxon>Caulobacteraceae</taxon>
        <taxon>Phenylobacterium</taxon>
    </lineage>
</organism>
<keyword evidence="2" id="KW-1185">Reference proteome</keyword>
<dbReference type="Proteomes" id="UP000249524">
    <property type="component" value="Unassembled WGS sequence"/>
</dbReference>
<gene>
    <name evidence="1" type="ORF">DJ019_09245</name>
</gene>